<dbReference type="RefSeq" id="WP_129877276.1">
    <property type="nucleotide sequence ID" value="NZ_SEWG01000005.1"/>
</dbReference>
<dbReference type="EMBL" id="SEWG01000005">
    <property type="protein sequence ID" value="RYU89418.1"/>
    <property type="molecule type" value="Genomic_DNA"/>
</dbReference>
<accession>A0A4Q5LJ64</accession>
<dbReference type="OrthoDB" id="9993775at2"/>
<evidence type="ECO:0000313" key="2">
    <source>
        <dbReference type="Proteomes" id="UP000293331"/>
    </source>
</evidence>
<proteinExistence type="predicted"/>
<dbReference type="Proteomes" id="UP000293331">
    <property type="component" value="Unassembled WGS sequence"/>
</dbReference>
<sequence length="100" mass="11558">MKEKGQTPAPDFSKNLEGDIQKYQAEGKTIEAFLKARYQITDLKDLDFDLKDKDESQFGFQKVRGSVNLMMGNIRTYKQSQDLIEEVLGYDLESLINYKP</sequence>
<dbReference type="AlphaFoldDB" id="A0A4Q5LJ64"/>
<evidence type="ECO:0000313" key="1">
    <source>
        <dbReference type="EMBL" id="RYU89418.1"/>
    </source>
</evidence>
<protein>
    <submittedName>
        <fullName evidence="1">Uncharacterized protein</fullName>
    </submittedName>
</protein>
<organism evidence="1 2">
    <name type="scientific">Mucilaginibacter terrigena</name>
    <dbReference type="NCBI Taxonomy" id="2492395"/>
    <lineage>
        <taxon>Bacteria</taxon>
        <taxon>Pseudomonadati</taxon>
        <taxon>Bacteroidota</taxon>
        <taxon>Sphingobacteriia</taxon>
        <taxon>Sphingobacteriales</taxon>
        <taxon>Sphingobacteriaceae</taxon>
        <taxon>Mucilaginibacter</taxon>
    </lineage>
</organism>
<name>A0A4Q5LJ64_9SPHI</name>
<reference evidence="1 2" key="1">
    <citation type="submission" date="2019-02" db="EMBL/GenBank/DDBJ databases">
        <title>Bacterial novel species Mucilaginibacter sp. 17JY9-4 isolated from soil.</title>
        <authorList>
            <person name="Jung H.-Y."/>
        </authorList>
    </citation>
    <scope>NUCLEOTIDE SEQUENCE [LARGE SCALE GENOMIC DNA]</scope>
    <source>
        <strain evidence="1 2">17JY9-4</strain>
    </source>
</reference>
<keyword evidence="2" id="KW-1185">Reference proteome</keyword>
<gene>
    <name evidence="1" type="ORF">EWM62_13915</name>
</gene>
<comment type="caution">
    <text evidence="1">The sequence shown here is derived from an EMBL/GenBank/DDBJ whole genome shotgun (WGS) entry which is preliminary data.</text>
</comment>